<protein>
    <submittedName>
        <fullName evidence="1">Uncharacterized protein</fullName>
    </submittedName>
</protein>
<name>A0A836P605_XANVA</name>
<comment type="caution">
    <text evidence="1">The sequence shown here is derived from an EMBL/GenBank/DDBJ whole genome shotgun (WGS) entry which is preliminary data.</text>
</comment>
<proteinExistence type="predicted"/>
<evidence type="ECO:0000313" key="1">
    <source>
        <dbReference type="EMBL" id="KFA03332.1"/>
    </source>
</evidence>
<dbReference type="AlphaFoldDB" id="A0A836P605"/>
<dbReference type="EMBL" id="AKBN01000203">
    <property type="protein sequence ID" value="KFA03332.1"/>
    <property type="molecule type" value="Genomic_DNA"/>
</dbReference>
<accession>A0A836P605</accession>
<gene>
    <name evidence="1" type="ORF">A11K_0104160</name>
</gene>
<reference evidence="1" key="1">
    <citation type="submission" date="2012-05" db="EMBL/GenBank/DDBJ databases">
        <authorList>
            <person name="Studholme D.J."/>
            <person name="Wasukira A."/>
            <person name="Grant M."/>
        </authorList>
    </citation>
    <scope>NUCLEOTIDE SEQUENCE [LARGE SCALE GENOMIC DNA]</scope>
    <source>
        <strain evidence="1">NCPPB 890</strain>
    </source>
</reference>
<sequence>MANTLFGYALTMYMMLPITSGWPSWPRVASVFISTRQWRHGRRKRREKLSKLHASELVRCTTSS</sequence>
<organism evidence="1">
    <name type="scientific">Xanthomonas vasicola pv. vasculorum NCPPB 890</name>
    <dbReference type="NCBI Taxonomy" id="1184265"/>
    <lineage>
        <taxon>Bacteria</taxon>
        <taxon>Pseudomonadati</taxon>
        <taxon>Pseudomonadota</taxon>
        <taxon>Gammaproteobacteria</taxon>
        <taxon>Lysobacterales</taxon>
        <taxon>Lysobacteraceae</taxon>
        <taxon>Xanthomonas</taxon>
    </lineage>
</organism>